<dbReference type="PANTHER" id="PTHR11552:SF147">
    <property type="entry name" value="CHOLINE DEHYDROGENASE, MITOCHONDRIAL"/>
    <property type="match status" value="1"/>
</dbReference>
<protein>
    <submittedName>
        <fullName evidence="7">Choline dehydrogenase</fullName>
    </submittedName>
</protein>
<dbReference type="OrthoDB" id="9785276at2"/>
<gene>
    <name evidence="7" type="ORF">FS320_06390</name>
</gene>
<evidence type="ECO:0000313" key="8">
    <source>
        <dbReference type="Proteomes" id="UP000403266"/>
    </source>
</evidence>
<dbReference type="PIRSF" id="PIRSF000137">
    <property type="entry name" value="Alcohol_oxidase"/>
    <property type="match status" value="1"/>
</dbReference>
<feature type="binding site" evidence="5">
    <location>
        <begin position="94"/>
        <end position="97"/>
    </location>
    <ligand>
        <name>FAD</name>
        <dbReference type="ChEBI" id="CHEBI:57692"/>
    </ligand>
</feature>
<evidence type="ECO:0000313" key="7">
    <source>
        <dbReference type="EMBL" id="MPR24870.1"/>
    </source>
</evidence>
<dbReference type="PANTHER" id="PTHR11552">
    <property type="entry name" value="GLUCOSE-METHANOL-CHOLINE GMC OXIDOREDUCTASE"/>
    <property type="match status" value="1"/>
</dbReference>
<comment type="similarity">
    <text evidence="2">Belongs to the GMC oxidoreductase family.</text>
</comment>
<dbReference type="RefSeq" id="WP_152710262.1">
    <property type="nucleotide sequence ID" value="NZ_VOSJ01000014.1"/>
</dbReference>
<evidence type="ECO:0000256" key="4">
    <source>
        <dbReference type="ARBA" id="ARBA00022827"/>
    </source>
</evidence>
<dbReference type="SUPFAM" id="SSF51905">
    <property type="entry name" value="FAD/NAD(P)-binding domain"/>
    <property type="match status" value="1"/>
</dbReference>
<dbReference type="InterPro" id="IPR000172">
    <property type="entry name" value="GMC_OxRdtase_N"/>
</dbReference>
<dbReference type="InterPro" id="IPR007867">
    <property type="entry name" value="GMC_OxRtase_C"/>
</dbReference>
<evidence type="ECO:0000256" key="1">
    <source>
        <dbReference type="ARBA" id="ARBA00001974"/>
    </source>
</evidence>
<dbReference type="Pfam" id="PF00732">
    <property type="entry name" value="GMC_oxred_N"/>
    <property type="match status" value="1"/>
</dbReference>
<evidence type="ECO:0000259" key="6">
    <source>
        <dbReference type="PROSITE" id="PS00624"/>
    </source>
</evidence>
<feature type="binding site" evidence="5">
    <location>
        <position position="86"/>
    </location>
    <ligand>
        <name>FAD</name>
        <dbReference type="ChEBI" id="CHEBI:57692"/>
    </ligand>
</feature>
<dbReference type="Gene3D" id="3.30.560.10">
    <property type="entry name" value="Glucose Oxidase, domain 3"/>
    <property type="match status" value="1"/>
</dbReference>
<dbReference type="Proteomes" id="UP000403266">
    <property type="component" value="Unassembled WGS sequence"/>
</dbReference>
<evidence type="ECO:0000256" key="3">
    <source>
        <dbReference type="ARBA" id="ARBA00022630"/>
    </source>
</evidence>
<keyword evidence="8" id="KW-1185">Reference proteome</keyword>
<dbReference type="InterPro" id="IPR036188">
    <property type="entry name" value="FAD/NAD-bd_sf"/>
</dbReference>
<dbReference type="Pfam" id="PF05199">
    <property type="entry name" value="GMC_oxred_C"/>
    <property type="match status" value="1"/>
</dbReference>
<dbReference type="EMBL" id="VOSK01000013">
    <property type="protein sequence ID" value="MPR24870.1"/>
    <property type="molecule type" value="Genomic_DNA"/>
</dbReference>
<keyword evidence="3" id="KW-0285">Flavoprotein</keyword>
<dbReference type="PROSITE" id="PS00624">
    <property type="entry name" value="GMC_OXRED_2"/>
    <property type="match status" value="1"/>
</dbReference>
<keyword evidence="4 5" id="KW-0274">FAD</keyword>
<dbReference type="GO" id="GO:0050660">
    <property type="term" value="F:flavin adenine dinucleotide binding"/>
    <property type="evidence" value="ECO:0007669"/>
    <property type="project" value="InterPro"/>
</dbReference>
<dbReference type="AlphaFoldDB" id="A0A5N7ME11"/>
<dbReference type="InterPro" id="IPR012132">
    <property type="entry name" value="GMC_OxRdtase"/>
</dbReference>
<dbReference type="GO" id="GO:0016614">
    <property type="term" value="F:oxidoreductase activity, acting on CH-OH group of donors"/>
    <property type="evidence" value="ECO:0007669"/>
    <property type="project" value="InterPro"/>
</dbReference>
<evidence type="ECO:0000256" key="2">
    <source>
        <dbReference type="ARBA" id="ARBA00010790"/>
    </source>
</evidence>
<name>A0A5N7ME11_9HYPH</name>
<feature type="domain" description="Glucose-methanol-choline oxidoreductase N-terminal" evidence="6">
    <location>
        <begin position="256"/>
        <end position="270"/>
    </location>
</feature>
<organism evidence="7 8">
    <name type="scientific">Microvirga tunisiensis</name>
    <dbReference type="NCBI Taxonomy" id="2108360"/>
    <lineage>
        <taxon>Bacteria</taxon>
        <taxon>Pseudomonadati</taxon>
        <taxon>Pseudomonadota</taxon>
        <taxon>Alphaproteobacteria</taxon>
        <taxon>Hyphomicrobiales</taxon>
        <taxon>Methylobacteriaceae</taxon>
        <taxon>Microvirga</taxon>
    </lineage>
</organism>
<dbReference type="Gene3D" id="3.50.50.60">
    <property type="entry name" value="FAD/NAD(P)-binding domain"/>
    <property type="match status" value="1"/>
</dbReference>
<dbReference type="SUPFAM" id="SSF54373">
    <property type="entry name" value="FAD-linked reductases, C-terminal domain"/>
    <property type="match status" value="1"/>
</dbReference>
<proteinExistence type="inferred from homology"/>
<accession>A0A5N7ME11</accession>
<comment type="caution">
    <text evidence="7">The sequence shown here is derived from an EMBL/GenBank/DDBJ whole genome shotgun (WGS) entry which is preliminary data.</text>
</comment>
<comment type="cofactor">
    <cofactor evidence="1 5">
        <name>FAD</name>
        <dbReference type="ChEBI" id="CHEBI:57692"/>
    </cofactor>
</comment>
<sequence length="556" mass="61252">MSGSDTFDYVIVGAGSAGCVLANRLSKDPRNSVCILEAGGKDNWIWFHIPVGYLFAIGNPRADWMFKTEAEAGLNGRILNYPRGKVLGGCSAINAMVYMRGQREDYDNWRQMGLTGWGWDDVKPIFRQHLDHYLGAGEHHGVGGEWRVEAPRTRWDILDTFIEAAVEAGIPRVSDFNTGSNEGISYFHVNQKSGRRWSAARGFLKPALSRPNLKVETKAHATRILFEGKRAVGVEILQNGTSRRILARKEVVLSAGAIASPQLLQLSGIGDGTFLQQHGIEVVHHLPGVGENLQDHLQLRPIYKVHGVRTLNEDYRSLFKKGQMALEYALFRKGPLTMAPSQLGAFTRSSPEYATPNLQFHIQPLSLDKFGDDPHPFPAFTVSVCNLRPTSRGNVRIRSSQSGDAPFIRPNYLSTSEDQRVAVDALRLVRHIVSMPALQKYRPEEYKPGAELTTDDELLNGARDTGTTIFHPVGTAKMGIDSDPMAVTDARLRVRGIESLRVIDASVMPTITSGNTNSPTLMIADRGAAMILEDQSTSLCLLCARLDLFGGPTHAL</sequence>
<reference evidence="7 8" key="1">
    <citation type="journal article" date="2019" name="Syst. Appl. Microbiol.">
        <title>Microvirga tunisiensis sp. nov., a root nodule symbiotic bacterium isolated from Lupinus micranthus and L. luteus grown in Northern Tunisia.</title>
        <authorList>
            <person name="Msaddak A."/>
            <person name="Rejili M."/>
            <person name="Duran D."/>
            <person name="Mars M."/>
            <person name="Palacios J.M."/>
            <person name="Ruiz-Argueso T."/>
            <person name="Rey L."/>
            <person name="Imperial J."/>
        </authorList>
    </citation>
    <scope>NUCLEOTIDE SEQUENCE [LARGE SCALE GENOMIC DNA]</scope>
    <source>
        <strain evidence="7 8">Lmie10</strain>
    </source>
</reference>
<evidence type="ECO:0000256" key="5">
    <source>
        <dbReference type="PIRSR" id="PIRSR000137-2"/>
    </source>
</evidence>